<organism evidence="2 3">
    <name type="scientific">Vibrio azureus NBRC 104587</name>
    <dbReference type="NCBI Taxonomy" id="1219077"/>
    <lineage>
        <taxon>Bacteria</taxon>
        <taxon>Pseudomonadati</taxon>
        <taxon>Pseudomonadota</taxon>
        <taxon>Gammaproteobacteria</taxon>
        <taxon>Vibrionales</taxon>
        <taxon>Vibrionaceae</taxon>
        <taxon>Vibrio</taxon>
    </lineage>
</organism>
<feature type="transmembrane region" description="Helical" evidence="1">
    <location>
        <begin position="154"/>
        <end position="174"/>
    </location>
</feature>
<comment type="caution">
    <text evidence="2">The sequence shown here is derived from an EMBL/GenBank/DDBJ whole genome shotgun (WGS) entry which is preliminary data.</text>
</comment>
<name>U3AND8_9VIBR</name>
<evidence type="ECO:0000313" key="3">
    <source>
        <dbReference type="Proteomes" id="UP000016567"/>
    </source>
</evidence>
<reference evidence="2 3" key="1">
    <citation type="submission" date="2013-09" db="EMBL/GenBank/DDBJ databases">
        <title>Whole genome shotgun sequence of Vibrio azureus NBRC 104587.</title>
        <authorList>
            <person name="Isaki S."/>
            <person name="Hosoyama A."/>
            <person name="Numata M."/>
            <person name="Hashimoto M."/>
            <person name="Hosoyama Y."/>
            <person name="Tsuchikane K."/>
            <person name="Noguchi M."/>
            <person name="Hirakata S."/>
            <person name="Ichikawa N."/>
            <person name="Ohji S."/>
            <person name="Yamazoe A."/>
            <person name="Fujita N."/>
        </authorList>
    </citation>
    <scope>NUCLEOTIDE SEQUENCE [LARGE SCALE GENOMIC DNA]</scope>
    <source>
        <strain evidence="2 3">NBRC 104587</strain>
    </source>
</reference>
<dbReference type="STRING" id="1219077.VAZ01S_023_00520"/>
<keyword evidence="1" id="KW-0472">Membrane</keyword>
<evidence type="ECO:0000256" key="1">
    <source>
        <dbReference type="SAM" id="Phobius"/>
    </source>
</evidence>
<dbReference type="Proteomes" id="UP000016567">
    <property type="component" value="Unassembled WGS sequence"/>
</dbReference>
<feature type="transmembrane region" description="Helical" evidence="1">
    <location>
        <begin position="63"/>
        <end position="84"/>
    </location>
</feature>
<gene>
    <name evidence="2" type="ORF">VAZ01S_023_00520</name>
</gene>
<keyword evidence="3" id="KW-1185">Reference proteome</keyword>
<dbReference type="AlphaFoldDB" id="U3AND8"/>
<dbReference type="eggNOG" id="ENOG502ZU92">
    <property type="taxonomic scope" value="Bacteria"/>
</dbReference>
<keyword evidence="1" id="KW-1133">Transmembrane helix</keyword>
<dbReference type="RefSeq" id="WP_021709044.1">
    <property type="nucleotide sequence ID" value="NZ_BAOB01000002.1"/>
</dbReference>
<proteinExistence type="predicted"/>
<protein>
    <submittedName>
        <fullName evidence="2">Uncharacterized protein</fullName>
    </submittedName>
</protein>
<sequence>MINNNNDDKLFIRSKYAQKLINGRDFFLQQKNIGPEEEPLEPFMRVTDDILCVREHRYNIRSVYIIPFVIAWWIILIYAVNGIGLDSASINTGMERLVQYEEMQDEGRYFSSYKTRDYNYYKLIFGEEKNYSLFRFIKAVHLYGGEGIREHVKGMLIITSIVAIITLYLTFFLIKSPRPADIYFDRRRKIVYTWGLGRLAACRFENLGFLEKSTGVTFYLYGDKRNDHGNYDLIRMKVQPTGGIILNSEEGNNYFLQQIFNFMEFGKSSLITGDTFKRSQPKTYVFNDKKPEPFEERLKDILEQEHILPKLYRHLKE</sequence>
<evidence type="ECO:0000313" key="2">
    <source>
        <dbReference type="EMBL" id="GAD75285.1"/>
    </source>
</evidence>
<dbReference type="OrthoDB" id="5873227at2"/>
<accession>U3AND8</accession>
<dbReference type="EMBL" id="BATL01000023">
    <property type="protein sequence ID" value="GAD75285.1"/>
    <property type="molecule type" value="Genomic_DNA"/>
</dbReference>
<keyword evidence="1" id="KW-0812">Transmembrane</keyword>